<dbReference type="KEGG" id="psco:LY89DRAFT_689384"/>
<evidence type="ECO:0000313" key="3">
    <source>
        <dbReference type="Proteomes" id="UP000070700"/>
    </source>
</evidence>
<feature type="domain" description="ABM" evidence="1">
    <location>
        <begin position="8"/>
        <end position="104"/>
    </location>
</feature>
<keyword evidence="3" id="KW-1185">Reference proteome</keyword>
<name>A0A194WRZ5_MOLSC</name>
<evidence type="ECO:0000259" key="1">
    <source>
        <dbReference type="PROSITE" id="PS51725"/>
    </source>
</evidence>
<protein>
    <recommendedName>
        <fullName evidence="1">ABM domain-containing protein</fullName>
    </recommendedName>
</protein>
<dbReference type="Gene3D" id="3.30.70.100">
    <property type="match status" value="1"/>
</dbReference>
<dbReference type="Pfam" id="PF03992">
    <property type="entry name" value="ABM"/>
    <property type="match status" value="1"/>
</dbReference>
<evidence type="ECO:0000313" key="2">
    <source>
        <dbReference type="EMBL" id="KUJ10750.1"/>
    </source>
</evidence>
<dbReference type="RefSeq" id="XP_018065105.1">
    <property type="nucleotide sequence ID" value="XM_018215898.1"/>
</dbReference>
<dbReference type="EMBL" id="KQ947428">
    <property type="protein sequence ID" value="KUJ10750.1"/>
    <property type="molecule type" value="Genomic_DNA"/>
</dbReference>
<dbReference type="SUPFAM" id="SSF54909">
    <property type="entry name" value="Dimeric alpha+beta barrel"/>
    <property type="match status" value="1"/>
</dbReference>
<dbReference type="GeneID" id="28825624"/>
<dbReference type="InParanoid" id="A0A194WRZ5"/>
<gene>
    <name evidence="2" type="ORF">LY89DRAFT_689384</name>
</gene>
<organism evidence="2 3">
    <name type="scientific">Mollisia scopiformis</name>
    <name type="common">Conifer needle endophyte fungus</name>
    <name type="synonym">Phialocephala scopiformis</name>
    <dbReference type="NCBI Taxonomy" id="149040"/>
    <lineage>
        <taxon>Eukaryota</taxon>
        <taxon>Fungi</taxon>
        <taxon>Dikarya</taxon>
        <taxon>Ascomycota</taxon>
        <taxon>Pezizomycotina</taxon>
        <taxon>Leotiomycetes</taxon>
        <taxon>Helotiales</taxon>
        <taxon>Mollisiaceae</taxon>
        <taxon>Mollisia</taxon>
    </lineage>
</organism>
<dbReference type="PROSITE" id="PS51725">
    <property type="entry name" value="ABM"/>
    <property type="match status" value="1"/>
</dbReference>
<sequence>MASPEGPVTQSVTTLLKPGLRLGDDNESPENQEFIRLNKLLKAQPGCLSQYWGHQVENPNIFMWLIDWESKPIYNTFRESPAHDDIAGGVGKLMQFDLDSAPVFVTFTKWDKDAKAALKAPVTEFAYFKLPDGAGEKEENECRELLSTIPDYVTTVGKALGSATGWVFLVEPESAKAPWLHGVYGWQDIEAHMRWREMPEIQAPVKVFMEAGKKGLALVPAVEVPGINKETGWFHVRFHHDD</sequence>
<reference evidence="2 3" key="1">
    <citation type="submission" date="2015-10" db="EMBL/GenBank/DDBJ databases">
        <title>Full genome of DAOMC 229536 Phialocephala scopiformis, a fungal endophyte of spruce producing the potent anti-insectan compound rugulosin.</title>
        <authorList>
            <consortium name="DOE Joint Genome Institute"/>
            <person name="Walker A.K."/>
            <person name="Frasz S.L."/>
            <person name="Seifert K.A."/>
            <person name="Miller J.D."/>
            <person name="Mondo S.J."/>
            <person name="Labutti K."/>
            <person name="Lipzen A."/>
            <person name="Dockter R."/>
            <person name="Kennedy M."/>
            <person name="Grigoriev I.V."/>
            <person name="Spatafora J.W."/>
        </authorList>
    </citation>
    <scope>NUCLEOTIDE SEQUENCE [LARGE SCALE GENOMIC DNA]</scope>
    <source>
        <strain evidence="2 3">CBS 120377</strain>
    </source>
</reference>
<dbReference type="InterPro" id="IPR007138">
    <property type="entry name" value="ABM_dom"/>
</dbReference>
<dbReference type="AlphaFoldDB" id="A0A194WRZ5"/>
<dbReference type="Proteomes" id="UP000070700">
    <property type="component" value="Unassembled WGS sequence"/>
</dbReference>
<dbReference type="InterPro" id="IPR011008">
    <property type="entry name" value="Dimeric_a/b-barrel"/>
</dbReference>
<accession>A0A194WRZ5</accession>
<proteinExistence type="predicted"/>
<dbReference type="OrthoDB" id="3830579at2759"/>